<dbReference type="PANTHER" id="PTHR31299">
    <property type="entry name" value="ESTERASE, PUTATIVE (AFU_ORTHOLOGUE AFUA_1G05850)-RELATED"/>
    <property type="match status" value="1"/>
</dbReference>
<dbReference type="PIRSF" id="PIRSF036794">
    <property type="entry name" value="UCP_erythr_ester"/>
    <property type="match status" value="1"/>
</dbReference>
<dbReference type="InterPro" id="IPR007815">
    <property type="entry name" value="Emycin_Estase"/>
</dbReference>
<evidence type="ECO:0008006" key="3">
    <source>
        <dbReference type="Google" id="ProtNLM"/>
    </source>
</evidence>
<sequence length="437" mass="48452">MAVLLLFGCRKEPAATALPSSLPSYPLRSSTDLDTLLAAIGDTRIVMLGESTHGTSEYYRWRTAISQRLIAEKGFDAIAVEGEWADSWRVNQFISGPRRDSAAAVTLLQQYDRWPTWMWGNYEVASLVTWLNAFNQGRAEKAGFYGLDVYGIWESLQELRPLLPASDSLQQYAEAARRCFQPFSADPIGYASAVANSSADCRAQVERLHRAAERRYGSATARSDTAFLIQQNALVAYNAERYYTAAASNSALSWNIRDGHMLETLGRLLDRYGPASKIIVWAHNTHVGDARYTDMAASGTVNLGQLAREAFGPENVFLVGFGSYSGSVIAADAWGAPYRSMAMPRARRGSWEELLHSQGTGDRILLSRDLRNAGLDKPIGHRAVGVTYNPASENGNYVPTVIPMRYDAFLYFDHTRPLTPIPVRRRNEPPDTYPSGF</sequence>
<organism evidence="1 2">
    <name type="scientific">Flaviaesturariibacter amylovorans</name>
    <dbReference type="NCBI Taxonomy" id="1084520"/>
    <lineage>
        <taxon>Bacteria</taxon>
        <taxon>Pseudomonadati</taxon>
        <taxon>Bacteroidota</taxon>
        <taxon>Chitinophagia</taxon>
        <taxon>Chitinophagales</taxon>
        <taxon>Chitinophagaceae</taxon>
        <taxon>Flaviaestuariibacter</taxon>
    </lineage>
</organism>
<evidence type="ECO:0000313" key="1">
    <source>
        <dbReference type="EMBL" id="GAA4326618.1"/>
    </source>
</evidence>
<dbReference type="InterPro" id="IPR052036">
    <property type="entry name" value="Hydrolase/PRTase-associated"/>
</dbReference>
<reference evidence="2" key="1">
    <citation type="journal article" date="2019" name="Int. J. Syst. Evol. Microbiol.">
        <title>The Global Catalogue of Microorganisms (GCM) 10K type strain sequencing project: providing services to taxonomists for standard genome sequencing and annotation.</title>
        <authorList>
            <consortium name="The Broad Institute Genomics Platform"/>
            <consortium name="The Broad Institute Genome Sequencing Center for Infectious Disease"/>
            <person name="Wu L."/>
            <person name="Ma J."/>
        </authorList>
    </citation>
    <scope>NUCLEOTIDE SEQUENCE [LARGE SCALE GENOMIC DNA]</scope>
    <source>
        <strain evidence="2">JCM 17919</strain>
    </source>
</reference>
<evidence type="ECO:0000313" key="2">
    <source>
        <dbReference type="Proteomes" id="UP001501725"/>
    </source>
</evidence>
<dbReference type="SUPFAM" id="SSF159501">
    <property type="entry name" value="EreA/ChaN-like"/>
    <property type="match status" value="1"/>
</dbReference>
<dbReference type="Gene3D" id="3.30.1870.10">
    <property type="entry name" value="EreA-like, domain 2"/>
    <property type="match status" value="1"/>
</dbReference>
<dbReference type="CDD" id="cd14728">
    <property type="entry name" value="Ere-like"/>
    <property type="match status" value="1"/>
</dbReference>
<dbReference type="Pfam" id="PF05139">
    <property type="entry name" value="Erythro_esteras"/>
    <property type="match status" value="1"/>
</dbReference>
<comment type="caution">
    <text evidence="1">The sequence shown here is derived from an EMBL/GenBank/DDBJ whole genome shotgun (WGS) entry which is preliminary data.</text>
</comment>
<proteinExistence type="predicted"/>
<keyword evidence="2" id="KW-1185">Reference proteome</keyword>
<dbReference type="PANTHER" id="PTHR31299:SF0">
    <property type="entry name" value="ESTERASE, PUTATIVE (AFU_ORTHOLOGUE AFUA_1G05850)-RELATED"/>
    <property type="match status" value="1"/>
</dbReference>
<gene>
    <name evidence="1" type="ORF">GCM10023184_15370</name>
</gene>
<dbReference type="Gene3D" id="3.40.1660.10">
    <property type="entry name" value="EreA-like (biosynthetic domain)"/>
    <property type="match status" value="1"/>
</dbReference>
<dbReference type="InterPro" id="IPR014622">
    <property type="entry name" value="UCP036794_erythomycin"/>
</dbReference>
<protein>
    <recommendedName>
        <fullName evidence="3">Erythromycin esterase family protein</fullName>
    </recommendedName>
</protein>
<dbReference type="Proteomes" id="UP001501725">
    <property type="component" value="Unassembled WGS sequence"/>
</dbReference>
<accession>A0ABP8GM82</accession>
<dbReference type="EMBL" id="BAABGY010000006">
    <property type="protein sequence ID" value="GAA4326618.1"/>
    <property type="molecule type" value="Genomic_DNA"/>
</dbReference>
<name>A0ABP8GM82_9BACT</name>